<evidence type="ECO:0000313" key="2">
    <source>
        <dbReference type="EMBL" id="CAH9079570.1"/>
    </source>
</evidence>
<evidence type="ECO:0000313" key="3">
    <source>
        <dbReference type="Proteomes" id="UP001152484"/>
    </source>
</evidence>
<comment type="caution">
    <text evidence="2">The sequence shown here is derived from an EMBL/GenBank/DDBJ whole genome shotgun (WGS) entry which is preliminary data.</text>
</comment>
<sequence length="139" mass="15409">MNPKKPGKLTRHGVEMSCSICKSKSHNKRKCPDKNKCVEPQSKRSRGRPRKQIQDASTSSSHTTPAVPSRIGRRGRVIPGRGVSRGGNKVVRGGRGRGRGHLPVGYGVIVDEEGHTWTNVRKTITLYINYVTITYMCLD</sequence>
<dbReference type="AlphaFoldDB" id="A0A9P1E5D9"/>
<dbReference type="EMBL" id="CAMAPE010000011">
    <property type="protein sequence ID" value="CAH9079570.1"/>
    <property type="molecule type" value="Genomic_DNA"/>
</dbReference>
<dbReference type="Proteomes" id="UP001152484">
    <property type="component" value="Unassembled WGS sequence"/>
</dbReference>
<organism evidence="2 3">
    <name type="scientific">Cuscuta europaea</name>
    <name type="common">European dodder</name>
    <dbReference type="NCBI Taxonomy" id="41803"/>
    <lineage>
        <taxon>Eukaryota</taxon>
        <taxon>Viridiplantae</taxon>
        <taxon>Streptophyta</taxon>
        <taxon>Embryophyta</taxon>
        <taxon>Tracheophyta</taxon>
        <taxon>Spermatophyta</taxon>
        <taxon>Magnoliopsida</taxon>
        <taxon>eudicotyledons</taxon>
        <taxon>Gunneridae</taxon>
        <taxon>Pentapetalae</taxon>
        <taxon>asterids</taxon>
        <taxon>lamiids</taxon>
        <taxon>Solanales</taxon>
        <taxon>Convolvulaceae</taxon>
        <taxon>Cuscuteae</taxon>
        <taxon>Cuscuta</taxon>
        <taxon>Cuscuta subgen. Cuscuta</taxon>
    </lineage>
</organism>
<reference evidence="2" key="1">
    <citation type="submission" date="2022-07" db="EMBL/GenBank/DDBJ databases">
        <authorList>
            <person name="Macas J."/>
            <person name="Novak P."/>
            <person name="Neumann P."/>
        </authorList>
    </citation>
    <scope>NUCLEOTIDE SEQUENCE</scope>
</reference>
<evidence type="ECO:0000256" key="1">
    <source>
        <dbReference type="SAM" id="MobiDB-lite"/>
    </source>
</evidence>
<gene>
    <name evidence="2" type="ORF">CEURO_LOCUS7159</name>
</gene>
<dbReference type="OrthoDB" id="1327326at2759"/>
<name>A0A9P1E5D9_CUSEU</name>
<protein>
    <submittedName>
        <fullName evidence="2">Uncharacterized protein</fullName>
    </submittedName>
</protein>
<accession>A0A9P1E5D9</accession>
<proteinExistence type="predicted"/>
<feature type="compositionally biased region" description="Low complexity" evidence="1">
    <location>
        <begin position="77"/>
        <end position="91"/>
    </location>
</feature>
<feature type="region of interest" description="Disordered" evidence="1">
    <location>
        <begin position="22"/>
        <end position="99"/>
    </location>
</feature>
<feature type="compositionally biased region" description="Polar residues" evidence="1">
    <location>
        <begin position="54"/>
        <end position="66"/>
    </location>
</feature>
<keyword evidence="3" id="KW-1185">Reference proteome</keyword>